<gene>
    <name evidence="1" type="ORF">Xkoz_02299</name>
</gene>
<evidence type="ECO:0000313" key="1">
    <source>
        <dbReference type="EMBL" id="PHM72740.1"/>
    </source>
</evidence>
<comment type="caution">
    <text evidence="1">The sequence shown here is derived from an EMBL/GenBank/DDBJ whole genome shotgun (WGS) entry which is preliminary data.</text>
</comment>
<keyword evidence="2" id="KW-1185">Reference proteome</keyword>
<sequence length="32" mass="3635">MGMGFEILSLFFMFNKENIQRGLGAECDILIP</sequence>
<name>A0A2D0LAQ9_9GAMM</name>
<reference evidence="1 2" key="1">
    <citation type="journal article" date="2017" name="Nat. Microbiol.">
        <title>Natural product diversity associated with the nematode symbionts Photorhabdus and Xenorhabdus.</title>
        <authorList>
            <person name="Tobias N.J."/>
            <person name="Wolff H."/>
            <person name="Djahanschiri B."/>
            <person name="Grundmann F."/>
            <person name="Kronenwerth M."/>
            <person name="Shi Y.M."/>
            <person name="Simonyi S."/>
            <person name="Grun P."/>
            <person name="Shapiro-Ilan D."/>
            <person name="Pidot S.J."/>
            <person name="Stinear T.P."/>
            <person name="Ebersberger I."/>
            <person name="Bode H.B."/>
        </authorList>
    </citation>
    <scope>NUCLEOTIDE SEQUENCE [LARGE SCALE GENOMIC DNA]</scope>
    <source>
        <strain evidence="1 2">DSM 17907</strain>
    </source>
</reference>
<evidence type="ECO:0000313" key="2">
    <source>
        <dbReference type="Proteomes" id="UP000221101"/>
    </source>
</evidence>
<organism evidence="1 2">
    <name type="scientific">Xenorhabdus kozodoii</name>
    <dbReference type="NCBI Taxonomy" id="351676"/>
    <lineage>
        <taxon>Bacteria</taxon>
        <taxon>Pseudomonadati</taxon>
        <taxon>Pseudomonadota</taxon>
        <taxon>Gammaproteobacteria</taxon>
        <taxon>Enterobacterales</taxon>
        <taxon>Morganellaceae</taxon>
        <taxon>Xenorhabdus</taxon>
    </lineage>
</organism>
<accession>A0A2D0LAQ9</accession>
<proteinExistence type="predicted"/>
<dbReference type="Proteomes" id="UP000221101">
    <property type="component" value="Unassembled WGS sequence"/>
</dbReference>
<protein>
    <submittedName>
        <fullName evidence="1">Uncharacterized protein</fullName>
    </submittedName>
</protein>
<dbReference type="EMBL" id="NJCX01000015">
    <property type="protein sequence ID" value="PHM72740.1"/>
    <property type="molecule type" value="Genomic_DNA"/>
</dbReference>
<dbReference type="AlphaFoldDB" id="A0A2D0LAQ9"/>